<dbReference type="Gene3D" id="3.40.50.1110">
    <property type="entry name" value="SGNH hydrolase"/>
    <property type="match status" value="1"/>
</dbReference>
<dbReference type="SUPFAM" id="SSF52266">
    <property type="entry name" value="SGNH hydrolase"/>
    <property type="match status" value="1"/>
</dbReference>
<protein>
    <recommendedName>
        <fullName evidence="1">SGNH hydrolase-type esterase domain-containing protein</fullName>
    </recommendedName>
</protein>
<evidence type="ECO:0000259" key="1">
    <source>
        <dbReference type="Pfam" id="PF13472"/>
    </source>
</evidence>
<sequence>MNADVAERLVRFQQPEKTLTYLGGLDDTRVAGLFGLDVAAYRDLVEGCEAAVRRAASDMLADPVVAGQVDRLPFRPGQHVVAIGESTTADRLSWFEILRHLLTARRPADAVRLTNLAVTGCTTTQALAQLPALSYHRPDWVLCMLGGNDVQRLGPGHGPTLVSPSESRRNLLALRDLATRRTGARWVWLTPSAVDEGRIAAYPHFQRAHLSWFNSDIDHLAEHLDAQPEPTVDTRLATRIDSGARADGSPHLDDGLHLTLAGQRAVAGAFLRTLAE</sequence>
<evidence type="ECO:0000313" key="3">
    <source>
        <dbReference type="Proteomes" id="UP000546126"/>
    </source>
</evidence>
<keyword evidence="3" id="KW-1185">Reference proteome</keyword>
<feature type="domain" description="SGNH hydrolase-type esterase" evidence="1">
    <location>
        <begin position="82"/>
        <end position="265"/>
    </location>
</feature>
<comment type="caution">
    <text evidence="2">The sequence shown here is derived from an EMBL/GenBank/DDBJ whole genome shotgun (WGS) entry which is preliminary data.</text>
</comment>
<dbReference type="Pfam" id="PF13472">
    <property type="entry name" value="Lipase_GDSL_2"/>
    <property type="match status" value="1"/>
</dbReference>
<gene>
    <name evidence="2" type="ORF">HT134_32820</name>
</gene>
<proteinExistence type="predicted"/>
<dbReference type="AlphaFoldDB" id="A0A7Y6IV66"/>
<accession>A0A7Y6IV66</accession>
<dbReference type="EMBL" id="JABWGO010000010">
    <property type="protein sequence ID" value="NUW44875.1"/>
    <property type="molecule type" value="Genomic_DNA"/>
</dbReference>
<dbReference type="InterPro" id="IPR013830">
    <property type="entry name" value="SGNH_hydro"/>
</dbReference>
<evidence type="ECO:0000313" key="2">
    <source>
        <dbReference type="EMBL" id="NUW44875.1"/>
    </source>
</evidence>
<organism evidence="2 3">
    <name type="scientific">Nonomuraea rhodomycinica</name>
    <dbReference type="NCBI Taxonomy" id="1712872"/>
    <lineage>
        <taxon>Bacteria</taxon>
        <taxon>Bacillati</taxon>
        <taxon>Actinomycetota</taxon>
        <taxon>Actinomycetes</taxon>
        <taxon>Streptosporangiales</taxon>
        <taxon>Streptosporangiaceae</taxon>
        <taxon>Nonomuraea</taxon>
    </lineage>
</organism>
<name>A0A7Y6IV66_9ACTN</name>
<dbReference type="Proteomes" id="UP000546126">
    <property type="component" value="Unassembled WGS sequence"/>
</dbReference>
<reference evidence="2 3" key="1">
    <citation type="submission" date="2020-06" db="EMBL/GenBank/DDBJ databases">
        <authorList>
            <person name="Chanama M."/>
        </authorList>
    </citation>
    <scope>NUCLEOTIDE SEQUENCE [LARGE SCALE GENOMIC DNA]</scope>
    <source>
        <strain evidence="2 3">TBRC6557</strain>
    </source>
</reference>
<dbReference type="InterPro" id="IPR036514">
    <property type="entry name" value="SGNH_hydro_sf"/>
</dbReference>
<dbReference type="RefSeq" id="WP_175604357.1">
    <property type="nucleotide sequence ID" value="NZ_JABWGO010000010.1"/>
</dbReference>